<dbReference type="AlphaFoldDB" id="A0A9P5NFA8"/>
<name>A0A9P5NFA8_GYMJU</name>
<dbReference type="Proteomes" id="UP000724874">
    <property type="component" value="Unassembled WGS sequence"/>
</dbReference>
<accession>A0A9P5NFA8</accession>
<evidence type="ECO:0008006" key="3">
    <source>
        <dbReference type="Google" id="ProtNLM"/>
    </source>
</evidence>
<proteinExistence type="predicted"/>
<comment type="caution">
    <text evidence="1">The sequence shown here is derived from an EMBL/GenBank/DDBJ whole genome shotgun (WGS) entry which is preliminary data.</text>
</comment>
<evidence type="ECO:0000313" key="1">
    <source>
        <dbReference type="EMBL" id="KAF8887249.1"/>
    </source>
</evidence>
<evidence type="ECO:0000313" key="2">
    <source>
        <dbReference type="Proteomes" id="UP000724874"/>
    </source>
</evidence>
<dbReference type="SUPFAM" id="SSF51045">
    <property type="entry name" value="WW domain"/>
    <property type="match status" value="1"/>
</dbReference>
<dbReference type="Gene3D" id="2.20.70.10">
    <property type="match status" value="1"/>
</dbReference>
<reference evidence="1" key="1">
    <citation type="submission" date="2020-11" db="EMBL/GenBank/DDBJ databases">
        <authorList>
            <consortium name="DOE Joint Genome Institute"/>
            <person name="Ahrendt S."/>
            <person name="Riley R."/>
            <person name="Andreopoulos W."/>
            <person name="LaButti K."/>
            <person name="Pangilinan J."/>
            <person name="Ruiz-duenas F.J."/>
            <person name="Barrasa J.M."/>
            <person name="Sanchez-Garcia M."/>
            <person name="Camarero S."/>
            <person name="Miyauchi S."/>
            <person name="Serrano A."/>
            <person name="Linde D."/>
            <person name="Babiker R."/>
            <person name="Drula E."/>
            <person name="Ayuso-Fernandez I."/>
            <person name="Pacheco R."/>
            <person name="Padilla G."/>
            <person name="Ferreira P."/>
            <person name="Barriuso J."/>
            <person name="Kellner H."/>
            <person name="Castanera R."/>
            <person name="Alfaro M."/>
            <person name="Ramirez L."/>
            <person name="Pisabarro A.G."/>
            <person name="Kuo A."/>
            <person name="Tritt A."/>
            <person name="Lipzen A."/>
            <person name="He G."/>
            <person name="Yan M."/>
            <person name="Ng V."/>
            <person name="Cullen D."/>
            <person name="Martin F."/>
            <person name="Rosso M.-N."/>
            <person name="Henrissat B."/>
            <person name="Hibbett D."/>
            <person name="Martinez A.T."/>
            <person name="Grigoriev I.V."/>
        </authorList>
    </citation>
    <scope>NUCLEOTIDE SEQUENCE</scope>
    <source>
        <strain evidence="1">AH 44721</strain>
    </source>
</reference>
<dbReference type="InterPro" id="IPR036020">
    <property type="entry name" value="WW_dom_sf"/>
</dbReference>
<gene>
    <name evidence="1" type="ORF">CPB84DRAFT_1816638</name>
</gene>
<dbReference type="EMBL" id="JADNYJ010000091">
    <property type="protein sequence ID" value="KAF8887249.1"/>
    <property type="molecule type" value="Genomic_DNA"/>
</dbReference>
<dbReference type="OrthoDB" id="3166422at2759"/>
<sequence length="241" mass="27272">MSLSSQQGDSNGQNESMDFIETAQYNAPSGNSSRALLPPPWRQYRHPNGDIYYYNPQLRLITPDNIRDPQIFEYILDAREDHLQCLAGDPNLHRLPSDYELVISDISDTAAVIRMYSRAAGEAYTWTEEQGLIRKTTEHFWSYVAEYPSHHENLPPNTEEEFVQSLSNARQAVISGAVFPFSERQIEQIIARYNYLTGLRSQGRNSTPSLAWLVGAVMPLDAVGRRVDDQDLEALMNGSSS</sequence>
<keyword evidence="2" id="KW-1185">Reference proteome</keyword>
<organism evidence="1 2">
    <name type="scientific">Gymnopilus junonius</name>
    <name type="common">Spectacular rustgill mushroom</name>
    <name type="synonym">Gymnopilus spectabilis subsp. junonius</name>
    <dbReference type="NCBI Taxonomy" id="109634"/>
    <lineage>
        <taxon>Eukaryota</taxon>
        <taxon>Fungi</taxon>
        <taxon>Dikarya</taxon>
        <taxon>Basidiomycota</taxon>
        <taxon>Agaricomycotina</taxon>
        <taxon>Agaricomycetes</taxon>
        <taxon>Agaricomycetidae</taxon>
        <taxon>Agaricales</taxon>
        <taxon>Agaricineae</taxon>
        <taxon>Hymenogastraceae</taxon>
        <taxon>Gymnopilus</taxon>
    </lineage>
</organism>
<protein>
    <recommendedName>
        <fullName evidence="3">WW domain-containing protein</fullName>
    </recommendedName>
</protein>